<evidence type="ECO:0000313" key="13">
    <source>
        <dbReference type="EMBL" id="MFC5849195.1"/>
    </source>
</evidence>
<evidence type="ECO:0000256" key="1">
    <source>
        <dbReference type="ARBA" id="ARBA00022679"/>
    </source>
</evidence>
<gene>
    <name evidence="13" type="ORF">ACFPQ6_12835</name>
</gene>
<reference evidence="14" key="1">
    <citation type="journal article" date="2019" name="Int. J. Syst. Evol. Microbiol.">
        <title>The Global Catalogue of Microorganisms (GCM) 10K type strain sequencing project: providing services to taxonomists for standard genome sequencing and annotation.</title>
        <authorList>
            <consortium name="The Broad Institute Genomics Platform"/>
            <consortium name="The Broad Institute Genome Sequencing Center for Infectious Disease"/>
            <person name="Wu L."/>
            <person name="Ma J."/>
        </authorList>
    </citation>
    <scope>NUCLEOTIDE SEQUENCE [LARGE SCALE GENOMIC DNA]</scope>
    <source>
        <strain evidence="14">CGMCC 1.15053</strain>
    </source>
</reference>
<evidence type="ECO:0000256" key="4">
    <source>
        <dbReference type="ARBA" id="ARBA00022741"/>
    </source>
</evidence>
<keyword evidence="2" id="KW-0548">Nucleotidyltransferase</keyword>
<keyword evidence="3" id="KW-0479">Metal-binding</keyword>
<dbReference type="EMBL" id="JBHSOH010000015">
    <property type="protein sequence ID" value="MFC5849195.1"/>
    <property type="molecule type" value="Genomic_DNA"/>
</dbReference>
<evidence type="ECO:0000313" key="14">
    <source>
        <dbReference type="Proteomes" id="UP001595979"/>
    </source>
</evidence>
<evidence type="ECO:0000256" key="7">
    <source>
        <dbReference type="ARBA" id="ARBA00023080"/>
    </source>
</evidence>
<keyword evidence="1" id="KW-0808">Transferase</keyword>
<keyword evidence="14" id="KW-1185">Reference proteome</keyword>
<dbReference type="InterPro" id="IPR006116">
    <property type="entry name" value="NT_2-5OAS_ClassI-CCAase"/>
</dbReference>
<dbReference type="Pfam" id="PF21654">
    <property type="entry name" value="DncV-like_NTFase"/>
    <property type="match status" value="1"/>
</dbReference>
<dbReference type="Proteomes" id="UP001595979">
    <property type="component" value="Unassembled WGS sequence"/>
</dbReference>
<proteinExistence type="predicted"/>
<evidence type="ECO:0000256" key="6">
    <source>
        <dbReference type="ARBA" id="ARBA00022842"/>
    </source>
</evidence>
<sequence>MADVQDKFITFHDTIRLGTYKEDATLREKRERVVRALRDGLKKNFEAKNQTPPDFKDFAQGSYGMRTGIKPLGGSGDYDIDVGIVFAKRPEDYEHNPVVLKEWVYEALKDHTGNVRIRTSCVTVTYAAGYHVDLAVYAHPDKNIEGELPLAKGTPGSAEKRWQINEPRRLRKEIHARFADQAERKQFRRVIRYLKRWRDERYRSARGDAAPVGVGMTIAGLTMFTPRVDALAKTQDDLRATREFVETMLANFRDFQYSPKDGASGRRLVVIVPFQPGTDVFNKMTNGHMATFEERLKKLRDALQEAEASSSRKKACAALRRQLGDDFPEGEDEDSDKSAQASRVMPAAFIPSNVSG</sequence>
<keyword evidence="4" id="KW-0547">Nucleotide-binding</keyword>
<evidence type="ECO:0000256" key="9">
    <source>
        <dbReference type="ARBA" id="ARBA00044145"/>
    </source>
</evidence>
<evidence type="ECO:0000256" key="5">
    <source>
        <dbReference type="ARBA" id="ARBA00022840"/>
    </source>
</evidence>
<evidence type="ECO:0000256" key="2">
    <source>
        <dbReference type="ARBA" id="ARBA00022695"/>
    </source>
</evidence>
<keyword evidence="7" id="KW-0546">Nucleotide metabolism</keyword>
<accession>A0ABW1DLP9</accession>
<feature type="region of interest" description="Disordered" evidence="11">
    <location>
        <begin position="310"/>
        <end position="356"/>
    </location>
</feature>
<feature type="compositionally biased region" description="Acidic residues" evidence="11">
    <location>
        <begin position="326"/>
        <end position="335"/>
    </location>
</feature>
<protein>
    <recommendedName>
        <fullName evidence="9">Cyclic GMP-AMP synthase</fullName>
    </recommendedName>
</protein>
<dbReference type="InterPro" id="IPR048445">
    <property type="entry name" value="DncV-like_NTFase"/>
</dbReference>
<dbReference type="CDD" id="cd05400">
    <property type="entry name" value="NT_2-5OAS_ClassI-CCAase"/>
    <property type="match status" value="1"/>
</dbReference>
<name>A0ABW1DLP9_9DEIO</name>
<evidence type="ECO:0000256" key="8">
    <source>
        <dbReference type="ARBA" id="ARBA00023118"/>
    </source>
</evidence>
<comment type="catalytic activity">
    <reaction evidence="10">
        <text>GTP + ATP = 3',3'-cGAMP + 2 diphosphate</text>
        <dbReference type="Rhea" id="RHEA:35647"/>
        <dbReference type="ChEBI" id="CHEBI:30616"/>
        <dbReference type="ChEBI" id="CHEBI:33019"/>
        <dbReference type="ChEBI" id="CHEBI:37565"/>
        <dbReference type="ChEBI" id="CHEBI:71501"/>
    </reaction>
    <physiologicalReaction direction="left-to-right" evidence="10">
        <dbReference type="Rhea" id="RHEA:35648"/>
    </physiologicalReaction>
</comment>
<evidence type="ECO:0000256" key="10">
    <source>
        <dbReference type="ARBA" id="ARBA00048304"/>
    </source>
</evidence>
<evidence type="ECO:0000256" key="3">
    <source>
        <dbReference type="ARBA" id="ARBA00022723"/>
    </source>
</evidence>
<organism evidence="13 14">
    <name type="scientific">Deinococcus petrolearius</name>
    <dbReference type="NCBI Taxonomy" id="1751295"/>
    <lineage>
        <taxon>Bacteria</taxon>
        <taxon>Thermotogati</taxon>
        <taxon>Deinococcota</taxon>
        <taxon>Deinococci</taxon>
        <taxon>Deinococcales</taxon>
        <taxon>Deinococcaceae</taxon>
        <taxon>Deinococcus</taxon>
    </lineage>
</organism>
<evidence type="ECO:0000259" key="12">
    <source>
        <dbReference type="Pfam" id="PF21654"/>
    </source>
</evidence>
<feature type="domain" description="Cyclic GMP-AMP synthase DncV-like nucleotidyltransferase" evidence="12">
    <location>
        <begin position="58"/>
        <end position="137"/>
    </location>
</feature>
<dbReference type="RefSeq" id="WP_380050048.1">
    <property type="nucleotide sequence ID" value="NZ_JBHSOH010000015.1"/>
</dbReference>
<evidence type="ECO:0000256" key="11">
    <source>
        <dbReference type="SAM" id="MobiDB-lite"/>
    </source>
</evidence>
<keyword evidence="6" id="KW-0460">Magnesium</keyword>
<keyword evidence="5" id="KW-0067">ATP-binding</keyword>
<keyword evidence="8" id="KW-0051">Antiviral defense</keyword>
<comment type="caution">
    <text evidence="13">The sequence shown here is derived from an EMBL/GenBank/DDBJ whole genome shotgun (WGS) entry which is preliminary data.</text>
</comment>